<evidence type="ECO:0000256" key="9">
    <source>
        <dbReference type="ARBA" id="ARBA00023146"/>
    </source>
</evidence>
<evidence type="ECO:0000256" key="10">
    <source>
        <dbReference type="ARBA" id="ARBA00031499"/>
    </source>
</evidence>
<keyword evidence="5" id="KW-0547">Nucleotide-binding</keyword>
<comment type="cofactor">
    <cofactor evidence="1">
        <name>Zn(2+)</name>
        <dbReference type="ChEBI" id="CHEBI:29105"/>
    </cofactor>
</comment>
<keyword evidence="3" id="KW-0436">Ligase</keyword>
<dbReference type="CDD" id="cd00672">
    <property type="entry name" value="CysRS_core"/>
    <property type="match status" value="1"/>
</dbReference>
<keyword evidence="6" id="KW-0862">Zinc</keyword>
<evidence type="ECO:0000256" key="6">
    <source>
        <dbReference type="ARBA" id="ARBA00022833"/>
    </source>
</evidence>
<evidence type="ECO:0000259" key="12">
    <source>
        <dbReference type="Pfam" id="PF23493"/>
    </source>
</evidence>
<dbReference type="InterPro" id="IPR015803">
    <property type="entry name" value="Cys-tRNA-ligase"/>
</dbReference>
<dbReference type="InterPro" id="IPR014729">
    <property type="entry name" value="Rossmann-like_a/b/a_fold"/>
</dbReference>
<accession>A0ABY8TJ15</accession>
<reference evidence="13 14" key="1">
    <citation type="submission" date="2023-05" db="EMBL/GenBank/DDBJ databases">
        <title>A 100% complete, gapless, phased diploid assembly of the Scenedesmus obliquus UTEX 3031 genome.</title>
        <authorList>
            <person name="Biondi T.C."/>
            <person name="Hanschen E.R."/>
            <person name="Kwon T."/>
            <person name="Eng W."/>
            <person name="Kruse C.P.S."/>
            <person name="Koehler S.I."/>
            <person name="Kunde Y."/>
            <person name="Gleasner C.D."/>
            <person name="You Mak K.T."/>
            <person name="Polle J."/>
            <person name="Hovde B.T."/>
            <person name="Starkenburg S.R."/>
        </authorList>
    </citation>
    <scope>NUCLEOTIDE SEQUENCE [LARGE SCALE GENOMIC DNA]</scope>
    <source>
        <strain evidence="13 14">DOE0152z</strain>
    </source>
</reference>
<dbReference type="PANTHER" id="PTHR10890">
    <property type="entry name" value="CYSTEINYL-TRNA SYNTHETASE"/>
    <property type="match status" value="1"/>
</dbReference>
<evidence type="ECO:0000256" key="7">
    <source>
        <dbReference type="ARBA" id="ARBA00022840"/>
    </source>
</evidence>
<dbReference type="EMBL" id="CP126208">
    <property type="protein sequence ID" value="WIA09089.1"/>
    <property type="molecule type" value="Genomic_DNA"/>
</dbReference>
<proteinExistence type="inferred from homology"/>
<feature type="domain" description="tRNA synthetases class I catalytic" evidence="11">
    <location>
        <begin position="3"/>
        <end position="229"/>
    </location>
</feature>
<dbReference type="EC" id="6.1.1.16" evidence="2"/>
<sequence>MGAKVQMYVCGVTVYDYSHIGHARVYVAFDVLYRLLRHLQYDVQYVRNFTDVDDKIIARAAATGEDPPALSARFITEFHTDMQQLGCLAPTAEPKATDFIPAMVATINKIIDNGHAYALPDGDVYFDVASLPGYGRLSGRSQEDNRAGERVAVDSRKRSPADFALWKAAKPGEPAWVSPWGQGRPGWHIECSSMISELMGDVIDIHGGGRDLVFPHHENELAQSQAAAGPCSCGHNHQHSEAAAAAAAGSSPDDSSSSPADFVRFWLHNGFVNVDSEKMSKSLGNFFTIRDVLKLYHPSALRWFLLSSQYRAPVNYTQKALEDASARLFYVLQTLADVDAALQGSGEAGAAAVAAASIAAAPSSSASDSAAADAADVVPAGVGGELLGSVVAALLDDLNSPAAVSAMSAPLKAINDLLSTKAGRKNPKRLQLLAEYQAGLLASLQLLGLAVPDLAACLDALKSLALARAGLTQQEVEERIAARAAARAAKDFAAADAVRVELSAKGIMLMDSPEGTSWRPGLQDAE</sequence>
<dbReference type="InterPro" id="IPR009080">
    <property type="entry name" value="tRNAsynth_Ia_anticodon-bd"/>
</dbReference>
<dbReference type="HAMAP" id="MF_00041">
    <property type="entry name" value="Cys_tRNA_synth"/>
    <property type="match status" value="1"/>
</dbReference>
<keyword evidence="14" id="KW-1185">Reference proteome</keyword>
<dbReference type="InterPro" id="IPR032678">
    <property type="entry name" value="tRNA-synt_1_cat_dom"/>
</dbReference>
<keyword evidence="8" id="KW-0648">Protein biosynthesis</keyword>
<dbReference type="Pfam" id="PF23493">
    <property type="entry name" value="CysS_C"/>
    <property type="match status" value="1"/>
</dbReference>
<gene>
    <name evidence="13" type="ORF">OEZ85_008502</name>
</gene>
<evidence type="ECO:0000256" key="4">
    <source>
        <dbReference type="ARBA" id="ARBA00022723"/>
    </source>
</evidence>
<evidence type="ECO:0000313" key="14">
    <source>
        <dbReference type="Proteomes" id="UP001244341"/>
    </source>
</evidence>
<dbReference type="SUPFAM" id="SSF52374">
    <property type="entry name" value="Nucleotidylyl transferase"/>
    <property type="match status" value="1"/>
</dbReference>
<dbReference type="Proteomes" id="UP001244341">
    <property type="component" value="Chromosome 1b"/>
</dbReference>
<evidence type="ECO:0000256" key="5">
    <source>
        <dbReference type="ARBA" id="ARBA00022741"/>
    </source>
</evidence>
<evidence type="ECO:0000256" key="1">
    <source>
        <dbReference type="ARBA" id="ARBA00001947"/>
    </source>
</evidence>
<dbReference type="Pfam" id="PF01406">
    <property type="entry name" value="tRNA-synt_1e"/>
    <property type="match status" value="2"/>
</dbReference>
<keyword evidence="4" id="KW-0479">Metal-binding</keyword>
<dbReference type="SUPFAM" id="SSF47323">
    <property type="entry name" value="Anticodon-binding domain of a subclass of class I aminoacyl-tRNA synthetases"/>
    <property type="match status" value="1"/>
</dbReference>
<protein>
    <recommendedName>
        <fullName evidence="2">cysteine--tRNA ligase</fullName>
        <ecNumber evidence="2">6.1.1.16</ecNumber>
    </recommendedName>
    <alternativeName>
        <fullName evidence="10">Cysteinyl-tRNA synthetase</fullName>
    </alternativeName>
</protein>
<keyword evidence="9" id="KW-0030">Aminoacyl-tRNA synthetase</keyword>
<dbReference type="InterPro" id="IPR024909">
    <property type="entry name" value="Cys-tRNA/MSH_ligase"/>
</dbReference>
<name>A0ABY8TJ15_TETOB</name>
<dbReference type="Gene3D" id="1.20.120.1910">
    <property type="entry name" value="Cysteine-tRNA ligase, C-terminal anti-codon recognition domain"/>
    <property type="match status" value="1"/>
</dbReference>
<evidence type="ECO:0000313" key="13">
    <source>
        <dbReference type="EMBL" id="WIA09089.1"/>
    </source>
</evidence>
<keyword evidence="7" id="KW-0067">ATP-binding</keyword>
<evidence type="ECO:0000259" key="11">
    <source>
        <dbReference type="Pfam" id="PF01406"/>
    </source>
</evidence>
<dbReference type="PANTHER" id="PTHR10890:SF25">
    <property type="entry name" value="CYSTEINE--TRNA LIGASE, CHLOROPLASTIC_MITOCHONDRIAL"/>
    <property type="match status" value="1"/>
</dbReference>
<evidence type="ECO:0000256" key="3">
    <source>
        <dbReference type="ARBA" id="ARBA00022598"/>
    </source>
</evidence>
<feature type="domain" description="tRNA synthetases class I catalytic" evidence="11">
    <location>
        <begin position="260"/>
        <end position="325"/>
    </location>
</feature>
<dbReference type="PRINTS" id="PR00983">
    <property type="entry name" value="TRNASYNTHCYS"/>
</dbReference>
<organism evidence="13 14">
    <name type="scientific">Tetradesmus obliquus</name>
    <name type="common">Green alga</name>
    <name type="synonym">Acutodesmus obliquus</name>
    <dbReference type="NCBI Taxonomy" id="3088"/>
    <lineage>
        <taxon>Eukaryota</taxon>
        <taxon>Viridiplantae</taxon>
        <taxon>Chlorophyta</taxon>
        <taxon>core chlorophytes</taxon>
        <taxon>Chlorophyceae</taxon>
        <taxon>CS clade</taxon>
        <taxon>Sphaeropleales</taxon>
        <taxon>Scenedesmaceae</taxon>
        <taxon>Tetradesmus</taxon>
    </lineage>
</organism>
<evidence type="ECO:0000256" key="8">
    <source>
        <dbReference type="ARBA" id="ARBA00022917"/>
    </source>
</evidence>
<dbReference type="InterPro" id="IPR056411">
    <property type="entry name" value="CysS_C"/>
</dbReference>
<dbReference type="NCBIfam" id="TIGR00435">
    <property type="entry name" value="cysS"/>
    <property type="match status" value="1"/>
</dbReference>
<dbReference type="Gene3D" id="3.40.50.620">
    <property type="entry name" value="HUPs"/>
    <property type="match status" value="1"/>
</dbReference>
<evidence type="ECO:0000256" key="2">
    <source>
        <dbReference type="ARBA" id="ARBA00012832"/>
    </source>
</evidence>
<feature type="domain" description="Cysteinyl-tRNA ligase anticodon binding" evidence="12">
    <location>
        <begin position="475"/>
        <end position="519"/>
    </location>
</feature>